<gene>
    <name evidence="1" type="ORF">SAMN03080617_01845</name>
</gene>
<evidence type="ECO:0000313" key="1">
    <source>
        <dbReference type="EMBL" id="SDA71076.1"/>
    </source>
</evidence>
<reference evidence="2" key="1">
    <citation type="submission" date="2016-10" db="EMBL/GenBank/DDBJ databases">
        <authorList>
            <person name="Varghese N."/>
            <person name="Submissions S."/>
        </authorList>
    </citation>
    <scope>NUCLEOTIDE SEQUENCE [LARGE SCALE GENOMIC DNA]</scope>
    <source>
        <strain evidence="2">DSM 22703</strain>
    </source>
</reference>
<keyword evidence="2" id="KW-1185">Reference proteome</keyword>
<dbReference type="Proteomes" id="UP000198756">
    <property type="component" value="Unassembled WGS sequence"/>
</dbReference>
<dbReference type="EMBL" id="FMXE01000011">
    <property type="protein sequence ID" value="SDA71076.1"/>
    <property type="molecule type" value="Genomic_DNA"/>
</dbReference>
<organism evidence="1 2">
    <name type="scientific">Algoriphagus alkaliphilus</name>
    <dbReference type="NCBI Taxonomy" id="279824"/>
    <lineage>
        <taxon>Bacteria</taxon>
        <taxon>Pseudomonadati</taxon>
        <taxon>Bacteroidota</taxon>
        <taxon>Cytophagia</taxon>
        <taxon>Cytophagales</taxon>
        <taxon>Cyclobacteriaceae</taxon>
        <taxon>Algoriphagus</taxon>
    </lineage>
</organism>
<sequence>MSEVKKAAFSFKGYQVKSFTYTEPVNPKIDSLSIDFDPSGTFSKSTGIFEVKFNFKAFLTEGENNFNVITASLFTEFQFEANLNLGDVPPYFYRNSIAIIFPYLRAFISNLTLQANVKPIILPILNLSDLEEPLRKNTVEIA</sequence>
<accession>A0A1G5XMC7</accession>
<dbReference type="Gene3D" id="3.10.420.10">
    <property type="entry name" value="SecB-like"/>
    <property type="match status" value="1"/>
</dbReference>
<proteinExistence type="predicted"/>
<dbReference type="STRING" id="279824.SAMN03080617_01845"/>
<name>A0A1G5XMC7_9BACT</name>
<protein>
    <submittedName>
        <fullName evidence="1">Preprotein translocase subunit SecB</fullName>
    </submittedName>
</protein>
<dbReference type="AlphaFoldDB" id="A0A1G5XMC7"/>
<evidence type="ECO:0000313" key="2">
    <source>
        <dbReference type="Proteomes" id="UP000198756"/>
    </source>
</evidence>
<dbReference type="OrthoDB" id="983047at2"/>
<dbReference type="RefSeq" id="WP_092729659.1">
    <property type="nucleotide sequence ID" value="NZ_FMXE01000011.1"/>
</dbReference>
<dbReference type="SUPFAM" id="SSF54611">
    <property type="entry name" value="SecB-like"/>
    <property type="match status" value="1"/>
</dbReference>
<dbReference type="InterPro" id="IPR035958">
    <property type="entry name" value="SecB-like_sf"/>
</dbReference>